<sequence length="135" mass="16072">MSKLTDYCQFEHAWAVFEITGLDNQIERILSVLEIPFSREEVEKKFEEAWEEAERKFVEESEDEFVDFVISHPEDKNIFYCIILMSGFTTMIMSSSEARKRRKKRFKKCLSKNGCRLPEVDNIRKDLILMNTFVI</sequence>
<dbReference type="EMBL" id="JACEOL010000057">
    <property type="protein sequence ID" value="MBA4603550.1"/>
    <property type="molecule type" value="Genomic_DNA"/>
</dbReference>
<dbReference type="AlphaFoldDB" id="A0A7W1XV42"/>
<protein>
    <submittedName>
        <fullName evidence="2">Uncharacterized protein</fullName>
    </submittedName>
</protein>
<name>A0A7W1XV42_9BACL</name>
<accession>A0A7W1XV42</accession>
<evidence type="ECO:0000313" key="3">
    <source>
        <dbReference type="Proteomes" id="UP000538292"/>
    </source>
</evidence>
<dbReference type="Proteomes" id="UP000538292">
    <property type="component" value="Unassembled WGS sequence"/>
</dbReference>
<feature type="transmembrane region" description="Helical" evidence="1">
    <location>
        <begin position="77"/>
        <end position="98"/>
    </location>
</feature>
<gene>
    <name evidence="2" type="ORF">H2C83_14785</name>
</gene>
<organism evidence="2 3">
    <name type="scientific">Thermoactinomyces mirandus</name>
    <dbReference type="NCBI Taxonomy" id="2756294"/>
    <lineage>
        <taxon>Bacteria</taxon>
        <taxon>Bacillati</taxon>
        <taxon>Bacillota</taxon>
        <taxon>Bacilli</taxon>
        <taxon>Bacillales</taxon>
        <taxon>Thermoactinomycetaceae</taxon>
        <taxon>Thermoactinomyces</taxon>
    </lineage>
</organism>
<keyword evidence="1" id="KW-0472">Membrane</keyword>
<evidence type="ECO:0000313" key="2">
    <source>
        <dbReference type="EMBL" id="MBA4603550.1"/>
    </source>
</evidence>
<keyword evidence="1" id="KW-0812">Transmembrane</keyword>
<comment type="caution">
    <text evidence="2">The sequence shown here is derived from an EMBL/GenBank/DDBJ whole genome shotgun (WGS) entry which is preliminary data.</text>
</comment>
<proteinExistence type="predicted"/>
<evidence type="ECO:0000256" key="1">
    <source>
        <dbReference type="SAM" id="Phobius"/>
    </source>
</evidence>
<reference evidence="2 3" key="1">
    <citation type="submission" date="2020-07" db="EMBL/GenBank/DDBJ databases">
        <title>Thermoactinomyces phylogeny.</title>
        <authorList>
            <person name="Dunlap C."/>
        </authorList>
    </citation>
    <scope>NUCLEOTIDE SEQUENCE [LARGE SCALE GENOMIC DNA]</scope>
    <source>
        <strain evidence="2 3">AMNI-1</strain>
    </source>
</reference>
<keyword evidence="3" id="KW-1185">Reference proteome</keyword>
<keyword evidence="1" id="KW-1133">Transmembrane helix</keyword>